<feature type="compositionally biased region" description="Polar residues" evidence="12">
    <location>
        <begin position="43"/>
        <end position="60"/>
    </location>
</feature>
<dbReference type="AlphaFoldDB" id="A0A0K8SLD7"/>
<keyword evidence="2 10" id="KW-0158">Chromosome</keyword>
<keyword evidence="6 11" id="KW-0175">Coiled coil</keyword>
<comment type="subcellular location">
    <subcellularLocation>
        <location evidence="10">Chromosome</location>
        <location evidence="10">Centromere</location>
        <location evidence="10">Kinetochore</location>
    </subcellularLocation>
    <subcellularLocation>
        <location evidence="10">Nucleus</location>
    </subcellularLocation>
</comment>
<dbReference type="PANTHER" id="PTHR10643">
    <property type="entry name" value="KINETOCHORE PROTEIN NDC80"/>
    <property type="match status" value="1"/>
</dbReference>
<name>A0A0K8SLD7_LYGHE</name>
<evidence type="ECO:0000256" key="12">
    <source>
        <dbReference type="SAM" id="MobiDB-lite"/>
    </source>
</evidence>
<dbReference type="Gene3D" id="1.10.418.30">
    <property type="entry name" value="Ncd80 complex, Ncd80 subunit"/>
    <property type="match status" value="1"/>
</dbReference>
<evidence type="ECO:0000256" key="9">
    <source>
        <dbReference type="ARBA" id="ARBA00023328"/>
    </source>
</evidence>
<feature type="region of interest" description="Disordered" evidence="12">
    <location>
        <begin position="72"/>
        <end position="114"/>
    </location>
</feature>
<accession>A0A0K8SLD7</accession>
<evidence type="ECO:0000313" key="15">
    <source>
        <dbReference type="EMBL" id="JAQ11235.1"/>
    </source>
</evidence>
<evidence type="ECO:0000313" key="14">
    <source>
        <dbReference type="EMBL" id="JAG54147.1"/>
    </source>
</evidence>
<evidence type="ECO:0000256" key="5">
    <source>
        <dbReference type="ARBA" id="ARBA00022838"/>
    </source>
</evidence>
<evidence type="ECO:0000256" key="2">
    <source>
        <dbReference type="ARBA" id="ARBA00022454"/>
    </source>
</evidence>
<sequence>MKKSSLGRRNSNRPSTAIGRPSADVSSVRKSGIPVARSKSTERPSTMGNVSRMNRAGSSSNLHFLDMMTPAKTPLSSRLQPGQGTERPSRATGTSSIGTSSYGGGKTKRDNRPLQEKEWQAQAYLFIENMINLDPNGPNVLGPGLKPLSLNKFVDACDLLLKILDRSVEINKANYIKELPFLLGKKMLYKGKMEKSWMIAVNTQHAIPYALGLLHFLAQCANILINVDIGSLMFPCQFDNNQPVSDMNFQLLIPYYQHSYELRRTTPNYQDYQEELDQQVMRQHYEQDNALSRREAIAEEMENFQERLQKMEHEYELAQAEYEALEREYKSSSETIINKEDELVNCRITMSRCTSEASDTGRLINSIENELELLKEEHEKLLKKASEQTISHRDIEKVKKRRESVDREIISSQKYIQSYQDMIYTEDLEIIKFKAEIEELTRENNLRVMKYVPIEQEFEKIILPTKIEELDLSVSELQKEKIEKLKMDFSARAEKFVSEKSVAKHEREQTKKTLTELEASCGSQREKIESLRTEFDSIQDHLKKEQVFFEAELEKINSNIAALEKRNCDLQIEYDSKMELVIKRRKENEECEKIYEDSVKKLKEIVISGMQELKEIKKSTVKGEIRNQL</sequence>
<keyword evidence="4 10" id="KW-0498">Mitosis</keyword>
<keyword evidence="3 10" id="KW-0132">Cell division</keyword>
<dbReference type="InterPro" id="IPR055260">
    <property type="entry name" value="Ndc80_CH"/>
</dbReference>
<evidence type="ECO:0000256" key="3">
    <source>
        <dbReference type="ARBA" id="ARBA00022618"/>
    </source>
</evidence>
<evidence type="ECO:0000256" key="4">
    <source>
        <dbReference type="ARBA" id="ARBA00022776"/>
    </source>
</evidence>
<dbReference type="EMBL" id="GDHC01007394">
    <property type="protein sequence ID" value="JAQ11235.1"/>
    <property type="molecule type" value="Transcribed_RNA"/>
</dbReference>
<keyword evidence="7 10" id="KW-0539">Nucleus</keyword>
<comment type="similarity">
    <text evidence="1 10">Belongs to the NDC80/HEC1 family.</text>
</comment>
<evidence type="ECO:0000256" key="8">
    <source>
        <dbReference type="ARBA" id="ARBA00023306"/>
    </source>
</evidence>
<gene>
    <name evidence="15" type="primary">ndc80_1</name>
    <name evidence="16" type="synonym">ndc80_0</name>
    <name evidence="15" type="ORF">g.80951</name>
    <name evidence="16" type="ORF">g.80953</name>
</gene>
<feature type="coiled-coil region" evidence="11">
    <location>
        <begin position="500"/>
        <end position="566"/>
    </location>
</feature>
<evidence type="ECO:0000256" key="10">
    <source>
        <dbReference type="RuleBase" id="RU368072"/>
    </source>
</evidence>
<evidence type="ECO:0000256" key="6">
    <source>
        <dbReference type="ARBA" id="ARBA00023054"/>
    </source>
</evidence>
<dbReference type="Pfam" id="PF03801">
    <property type="entry name" value="Ndc80_HEC"/>
    <property type="match status" value="1"/>
</dbReference>
<feature type="region of interest" description="Disordered" evidence="12">
    <location>
        <begin position="1"/>
        <end position="60"/>
    </location>
</feature>
<keyword evidence="5 10" id="KW-0995">Kinetochore</keyword>
<dbReference type="EMBL" id="GDHC01001266">
    <property type="protein sequence ID" value="JAQ17363.1"/>
    <property type="molecule type" value="Transcribed_RNA"/>
</dbReference>
<comment type="function">
    <text evidence="10">Acts as a component of the essential kinetochore-associated NDC80 complex, which is required for chromosome segregation and spindle checkpoint activity.</text>
</comment>
<dbReference type="InterPro" id="IPR005550">
    <property type="entry name" value="Kinetochore_Ndc80"/>
</dbReference>
<comment type="subunit">
    <text evidence="10">Component of the NDC80 complex.</text>
</comment>
<feature type="compositionally biased region" description="Polar residues" evidence="12">
    <location>
        <begin position="74"/>
        <end position="83"/>
    </location>
</feature>
<protein>
    <recommendedName>
        <fullName evidence="10">Kinetochore protein NDC80</fullName>
    </recommendedName>
</protein>
<organism evidence="14">
    <name type="scientific">Lygus hesperus</name>
    <name type="common">Western plant bug</name>
    <dbReference type="NCBI Taxonomy" id="30085"/>
    <lineage>
        <taxon>Eukaryota</taxon>
        <taxon>Metazoa</taxon>
        <taxon>Ecdysozoa</taxon>
        <taxon>Arthropoda</taxon>
        <taxon>Hexapoda</taxon>
        <taxon>Insecta</taxon>
        <taxon>Pterygota</taxon>
        <taxon>Neoptera</taxon>
        <taxon>Paraneoptera</taxon>
        <taxon>Hemiptera</taxon>
        <taxon>Heteroptera</taxon>
        <taxon>Panheteroptera</taxon>
        <taxon>Cimicomorpha</taxon>
        <taxon>Miridae</taxon>
        <taxon>Mirini</taxon>
        <taxon>Lygus</taxon>
    </lineage>
</organism>
<keyword evidence="9 10" id="KW-0137">Centromere</keyword>
<dbReference type="GO" id="GO:0051301">
    <property type="term" value="P:cell division"/>
    <property type="evidence" value="ECO:0007669"/>
    <property type="project" value="UniProtKB-UniRule"/>
</dbReference>
<dbReference type="GO" id="GO:0031262">
    <property type="term" value="C:Ndc80 complex"/>
    <property type="evidence" value="ECO:0007669"/>
    <property type="project" value="UniProtKB-UniRule"/>
</dbReference>
<evidence type="ECO:0000256" key="11">
    <source>
        <dbReference type="SAM" id="Coils"/>
    </source>
</evidence>
<dbReference type="GO" id="GO:0051315">
    <property type="term" value="P:attachment of mitotic spindle microtubules to kinetochore"/>
    <property type="evidence" value="ECO:0007669"/>
    <property type="project" value="UniProtKB-UniRule"/>
</dbReference>
<feature type="domain" description="Kinetochore protein Ndc80 CH" evidence="13">
    <location>
        <begin position="96"/>
        <end position="224"/>
    </location>
</feature>
<evidence type="ECO:0000256" key="7">
    <source>
        <dbReference type="ARBA" id="ARBA00023242"/>
    </source>
</evidence>
<dbReference type="PANTHER" id="PTHR10643:SF2">
    <property type="entry name" value="KINETOCHORE PROTEIN NDC80 HOMOLOG"/>
    <property type="match status" value="1"/>
</dbReference>
<evidence type="ECO:0000259" key="13">
    <source>
        <dbReference type="Pfam" id="PF03801"/>
    </source>
</evidence>
<feature type="coiled-coil region" evidence="11">
    <location>
        <begin position="287"/>
        <end position="391"/>
    </location>
</feature>
<dbReference type="InterPro" id="IPR038273">
    <property type="entry name" value="Ndc80_sf"/>
</dbReference>
<evidence type="ECO:0000256" key="1">
    <source>
        <dbReference type="ARBA" id="ARBA00007050"/>
    </source>
</evidence>
<reference evidence="14" key="1">
    <citation type="submission" date="2014-09" db="EMBL/GenBank/DDBJ databases">
        <authorList>
            <person name="Magalhaes I.L.F."/>
            <person name="Oliveira U."/>
            <person name="Santos F.R."/>
            <person name="Vidigal T.H.D.A."/>
            <person name="Brescovit A.D."/>
            <person name="Santos A.J."/>
        </authorList>
    </citation>
    <scope>NUCLEOTIDE SEQUENCE</scope>
</reference>
<reference evidence="15" key="2">
    <citation type="journal article" date="2016" name="Gigascience">
        <title>De novo construction of an expanded transcriptome assembly for the western tarnished plant bug, Lygus hesperus.</title>
        <authorList>
            <person name="Tassone E.E."/>
            <person name="Geib S.M."/>
            <person name="Hall B."/>
            <person name="Fabrick J.A."/>
            <person name="Brent C.S."/>
            <person name="Hull J.J."/>
        </authorList>
    </citation>
    <scope>NUCLEOTIDE SEQUENCE</scope>
</reference>
<dbReference type="EMBL" id="GBRD01011677">
    <property type="protein sequence ID" value="JAG54147.1"/>
    <property type="molecule type" value="Transcribed_RNA"/>
</dbReference>
<evidence type="ECO:0000313" key="16">
    <source>
        <dbReference type="EMBL" id="JAQ17363.1"/>
    </source>
</evidence>
<proteinExistence type="inferred from homology"/>
<dbReference type="GO" id="GO:0005634">
    <property type="term" value="C:nucleus"/>
    <property type="evidence" value="ECO:0007669"/>
    <property type="project" value="UniProtKB-SubCell"/>
</dbReference>
<keyword evidence="8 10" id="KW-0131">Cell cycle</keyword>